<evidence type="ECO:0000256" key="10">
    <source>
        <dbReference type="PIRSR" id="PIRSR610347-2"/>
    </source>
</evidence>
<evidence type="ECO:0000256" key="2">
    <source>
        <dbReference type="ARBA" id="ARBA00010205"/>
    </source>
</evidence>
<sequence length="561" mass="64106">MDEGAQTLSTVLTSKEHESLEHNKTKKKSREAPEDNTSDTEKTRQMSTESNDFTNNNQQNIGDSRSSLKNSEKDSNSITFGMKYFMHTYQVFDSKKLRKKARKMAIQIMKQIGYAIMVVEPGKFAMKYASSVPYHLFFTRVENSEETYNQQFSITFSEILDHSLGEIVNSLHLTFTVDVGWLYLQYMLAGQCTDMTILYKHRICPCHEELSKNITIIKVNGHEFSSHHTNIMILQYSNGIRVIVSTAALYSDDWKNRTQGLWISPHLPSLSESANPDDGESPTDFKKDLVRYLSKYEQPALTQWIHAVQMTDFSDINVFLVASVPGIHEVDEADFWGQRKLAYVLSRFATLPSDAQWPIVALSSGVGCFGSKFESGLLQDITWCMSKETSKDSKNPSHFQFIYPSIANYKHSFDFRVLSSPLSYSAENHFKQQWLESYLYQWKATRTGRDRAMPNIKSYTRISPDSKEIPWYLLTSANLSKAAWGSSKQYGYSIGNYEAGVVFIPKFITGTITFPIGGEEDTDIPIFPIPYDLPLSQYESGDDPFVDEFVNSLRFRRASKK</sequence>
<dbReference type="Gene3D" id="3.30.870.10">
    <property type="entry name" value="Endonuclease Chain A"/>
    <property type="match status" value="2"/>
</dbReference>
<evidence type="ECO:0000256" key="1">
    <source>
        <dbReference type="ARBA" id="ARBA00004123"/>
    </source>
</evidence>
<evidence type="ECO:0000256" key="4">
    <source>
        <dbReference type="ARBA" id="ARBA00022763"/>
    </source>
</evidence>
<feature type="active site" description="Nucleophile" evidence="9">
    <location>
        <position position="228"/>
    </location>
</feature>
<keyword evidence="6" id="KW-0269">Exonuclease</keyword>
<comment type="subcellular location">
    <subcellularLocation>
        <location evidence="1">Nucleus</location>
    </subcellularLocation>
</comment>
<accession>A0A158N8Y5</accession>
<feature type="site" description="Interaction with DNA" evidence="11">
    <location>
        <position position="480"/>
    </location>
</feature>
<dbReference type="SUPFAM" id="SSF56024">
    <property type="entry name" value="Phospholipase D/nuclease"/>
    <property type="match status" value="2"/>
</dbReference>
<dbReference type="GO" id="GO:0003690">
    <property type="term" value="F:double-stranded DNA binding"/>
    <property type="evidence" value="ECO:0007669"/>
    <property type="project" value="TreeGrafter"/>
</dbReference>
<dbReference type="FunCoup" id="A0A158N8Y5">
    <property type="interactions" value="1450"/>
</dbReference>
<evidence type="ECO:0000256" key="9">
    <source>
        <dbReference type="PIRSR" id="PIRSR610347-1"/>
    </source>
</evidence>
<gene>
    <name evidence="13" type="primary">105617022</name>
</gene>
<dbReference type="Pfam" id="PF06087">
    <property type="entry name" value="Tyr-DNA_phospho"/>
    <property type="match status" value="1"/>
</dbReference>
<evidence type="ECO:0000313" key="13">
    <source>
        <dbReference type="EnsemblMetazoa" id="XP_012053993.1"/>
    </source>
</evidence>
<protein>
    <recommendedName>
        <fullName evidence="15">Tyrosyl-DNA phosphodiesterase</fullName>
    </recommendedName>
</protein>
<evidence type="ECO:0000256" key="12">
    <source>
        <dbReference type="SAM" id="MobiDB-lite"/>
    </source>
</evidence>
<dbReference type="GO" id="GO:0006281">
    <property type="term" value="P:DNA repair"/>
    <property type="evidence" value="ECO:0007669"/>
    <property type="project" value="UniProtKB-KW"/>
</dbReference>
<dbReference type="InParanoid" id="A0A158N8Y5"/>
<name>A0A158N8Y5_ATTCE</name>
<feature type="region of interest" description="Disordered" evidence="12">
    <location>
        <begin position="1"/>
        <end position="72"/>
    </location>
</feature>
<keyword evidence="4" id="KW-0227">DNA damage</keyword>
<dbReference type="KEGG" id="acep:105617022"/>
<keyword evidence="3" id="KW-0540">Nuclease</keyword>
<dbReference type="PANTHER" id="PTHR12415:SF0">
    <property type="entry name" value="TYROSYL-DNA PHOSPHODIESTERASE 1"/>
    <property type="match status" value="1"/>
</dbReference>
<dbReference type="GO" id="GO:0017005">
    <property type="term" value="F:3'-tyrosyl-DNA phosphodiesterase activity"/>
    <property type="evidence" value="ECO:0007669"/>
    <property type="project" value="TreeGrafter"/>
</dbReference>
<dbReference type="GO" id="GO:0005634">
    <property type="term" value="C:nucleus"/>
    <property type="evidence" value="ECO:0007669"/>
    <property type="project" value="UniProtKB-SubCell"/>
</dbReference>
<evidence type="ECO:0000313" key="14">
    <source>
        <dbReference type="Proteomes" id="UP000005205"/>
    </source>
</evidence>
<dbReference type="EnsemblMetazoa" id="XM_012198603.1">
    <property type="protein sequence ID" value="XP_012053993.1"/>
    <property type="gene ID" value="LOC105617022"/>
</dbReference>
<feature type="binding site" evidence="10">
    <location>
        <position position="457"/>
    </location>
    <ligand>
        <name>substrate</name>
    </ligand>
</feature>
<dbReference type="InterPro" id="IPR010347">
    <property type="entry name" value="Tdp1"/>
</dbReference>
<feature type="compositionally biased region" description="Basic and acidic residues" evidence="12">
    <location>
        <begin position="14"/>
        <end position="23"/>
    </location>
</feature>
<evidence type="ECO:0000256" key="5">
    <source>
        <dbReference type="ARBA" id="ARBA00022801"/>
    </source>
</evidence>
<keyword evidence="14" id="KW-1185">Reference proteome</keyword>
<keyword evidence="7" id="KW-0234">DNA repair</keyword>
<feature type="compositionally biased region" description="Polar residues" evidence="12">
    <location>
        <begin position="45"/>
        <end position="69"/>
    </location>
</feature>
<dbReference type="Proteomes" id="UP000005205">
    <property type="component" value="Unassembled WGS sequence"/>
</dbReference>
<organism evidence="13 14">
    <name type="scientific">Atta cephalotes</name>
    <name type="common">Leafcutter ant</name>
    <dbReference type="NCBI Taxonomy" id="12957"/>
    <lineage>
        <taxon>Eukaryota</taxon>
        <taxon>Metazoa</taxon>
        <taxon>Ecdysozoa</taxon>
        <taxon>Arthropoda</taxon>
        <taxon>Hexapoda</taxon>
        <taxon>Insecta</taxon>
        <taxon>Pterygota</taxon>
        <taxon>Neoptera</taxon>
        <taxon>Endopterygota</taxon>
        <taxon>Hymenoptera</taxon>
        <taxon>Apocrita</taxon>
        <taxon>Aculeata</taxon>
        <taxon>Formicoidea</taxon>
        <taxon>Formicidae</taxon>
        <taxon>Myrmicinae</taxon>
        <taxon>Atta</taxon>
    </lineage>
</organism>
<dbReference type="eggNOG" id="KOG2031">
    <property type="taxonomic scope" value="Eukaryota"/>
</dbReference>
<dbReference type="AlphaFoldDB" id="A0A158N8Y5"/>
<evidence type="ECO:0000256" key="8">
    <source>
        <dbReference type="ARBA" id="ARBA00023242"/>
    </source>
</evidence>
<evidence type="ECO:0000256" key="11">
    <source>
        <dbReference type="PIRSR" id="PIRSR610347-3"/>
    </source>
</evidence>
<keyword evidence="5" id="KW-0378">Hydrolase</keyword>
<proteinExistence type="inferred from homology"/>
<evidence type="ECO:0008006" key="15">
    <source>
        <dbReference type="Google" id="ProtNLM"/>
    </source>
</evidence>
<feature type="compositionally biased region" description="Polar residues" evidence="12">
    <location>
        <begin position="1"/>
        <end position="13"/>
    </location>
</feature>
<dbReference type="GO" id="GO:0003697">
    <property type="term" value="F:single-stranded DNA binding"/>
    <property type="evidence" value="ECO:0007669"/>
    <property type="project" value="TreeGrafter"/>
</dbReference>
<dbReference type="GO" id="GO:0004527">
    <property type="term" value="F:exonuclease activity"/>
    <property type="evidence" value="ECO:0007669"/>
    <property type="project" value="UniProtKB-KW"/>
</dbReference>
<evidence type="ECO:0000256" key="6">
    <source>
        <dbReference type="ARBA" id="ARBA00022839"/>
    </source>
</evidence>
<dbReference type="OrthoDB" id="47785at2759"/>
<evidence type="ECO:0000256" key="7">
    <source>
        <dbReference type="ARBA" id="ARBA00023204"/>
    </source>
</evidence>
<reference evidence="14" key="1">
    <citation type="journal article" date="2011" name="PLoS Genet.">
        <title>The genome sequence of the leaf-cutter ant Atta cephalotes reveals insights into its obligate symbiotic lifestyle.</title>
        <authorList>
            <person name="Suen G."/>
            <person name="Teiling C."/>
            <person name="Li L."/>
            <person name="Holt C."/>
            <person name="Abouheif E."/>
            <person name="Bornberg-Bauer E."/>
            <person name="Bouffard P."/>
            <person name="Caldera E.J."/>
            <person name="Cash E."/>
            <person name="Cavanaugh A."/>
            <person name="Denas O."/>
            <person name="Elhaik E."/>
            <person name="Fave M.J."/>
            <person name="Gadau J."/>
            <person name="Gibson J.D."/>
            <person name="Graur D."/>
            <person name="Grubbs K.J."/>
            <person name="Hagen D.E."/>
            <person name="Harkins T.T."/>
            <person name="Helmkampf M."/>
            <person name="Hu H."/>
            <person name="Johnson B.R."/>
            <person name="Kim J."/>
            <person name="Marsh S.E."/>
            <person name="Moeller J.A."/>
            <person name="Munoz-Torres M.C."/>
            <person name="Murphy M.C."/>
            <person name="Naughton M.C."/>
            <person name="Nigam S."/>
            <person name="Overson R."/>
            <person name="Rajakumar R."/>
            <person name="Reese J.T."/>
            <person name="Scott J.J."/>
            <person name="Smith C.R."/>
            <person name="Tao S."/>
            <person name="Tsutsui N.D."/>
            <person name="Viljakainen L."/>
            <person name="Wissler L."/>
            <person name="Yandell M.D."/>
            <person name="Zimmer F."/>
            <person name="Taylor J."/>
            <person name="Slater S.C."/>
            <person name="Clifton S.W."/>
            <person name="Warren W.C."/>
            <person name="Elsik C.G."/>
            <person name="Smith C.D."/>
            <person name="Weinstock G.M."/>
            <person name="Gerardo N.M."/>
            <person name="Currie C.R."/>
        </authorList>
    </citation>
    <scope>NUCLEOTIDE SEQUENCE [LARGE SCALE GENOMIC DNA]</scope>
</reference>
<comment type="similarity">
    <text evidence="2">Belongs to the tyrosyl-DNA phosphodiesterase family.</text>
</comment>
<evidence type="ECO:0000256" key="3">
    <source>
        <dbReference type="ARBA" id="ARBA00022722"/>
    </source>
</evidence>
<dbReference type="EMBL" id="ADTU01008919">
    <property type="status" value="NOT_ANNOTATED_CDS"/>
    <property type="molecule type" value="Genomic_DNA"/>
</dbReference>
<dbReference type="PANTHER" id="PTHR12415">
    <property type="entry name" value="TYROSYL-DNA PHOSPHODIESTERASE 1"/>
    <property type="match status" value="1"/>
</dbReference>
<reference evidence="13" key="2">
    <citation type="submission" date="2016-04" db="UniProtKB">
        <authorList>
            <consortium name="EnsemblMetazoa"/>
        </authorList>
    </citation>
    <scope>IDENTIFICATION</scope>
</reference>
<dbReference type="STRING" id="12957.A0A158N8Y5"/>
<keyword evidence="8" id="KW-0539">Nucleus</keyword>